<gene>
    <name evidence="8" type="ORF">BGW36DRAFT_364791</name>
</gene>
<organism evidence="8 9">
    <name type="scientific">Talaromyces proteolyticus</name>
    <dbReference type="NCBI Taxonomy" id="1131652"/>
    <lineage>
        <taxon>Eukaryota</taxon>
        <taxon>Fungi</taxon>
        <taxon>Dikarya</taxon>
        <taxon>Ascomycota</taxon>
        <taxon>Pezizomycotina</taxon>
        <taxon>Eurotiomycetes</taxon>
        <taxon>Eurotiomycetidae</taxon>
        <taxon>Eurotiales</taxon>
        <taxon>Trichocomaceae</taxon>
        <taxon>Talaromyces</taxon>
        <taxon>Talaromyces sect. Bacilispori</taxon>
    </lineage>
</organism>
<keyword evidence="3" id="KW-0677">Repeat</keyword>
<comment type="caution">
    <text evidence="8">The sequence shown here is derived from an EMBL/GenBank/DDBJ whole genome shotgun (WGS) entry which is preliminary data.</text>
</comment>
<evidence type="ECO:0000256" key="5">
    <source>
        <dbReference type="ARBA" id="ARBA00022833"/>
    </source>
</evidence>
<dbReference type="GO" id="GO:0000785">
    <property type="term" value="C:chromatin"/>
    <property type="evidence" value="ECO:0007669"/>
    <property type="project" value="TreeGrafter"/>
</dbReference>
<evidence type="ECO:0000256" key="1">
    <source>
        <dbReference type="ARBA" id="ARBA00004123"/>
    </source>
</evidence>
<sequence length="671" mass="75257">MLDSREGYSPMSFRFLALTRRSSDVCKRHTDRCRAVVYQQQNHQPEEEWGPVPQAISDTAPSFTALVESTGFSTIPEEPRQEQIAFPVGSPQAYSVNPASIVSVDAVTTHTKAYFEYFHQSLPLVHRPTFTVSSTPKPLMNITVVIGSLYTIRLHNPDDAAACVQWSRGLWESGCEELSRLVSSDWRELRKTWVMQSWLLYIIYGAFMSDRTQFEKAKQMLRTLVDAVRELGLLRQSIAMPNSQSWRSQSEPSASRDDSQTPYTRWRSYVNAESMKLSLYTLMFLDFHVFSACNIRPLISPMEFEWELPFPSSLWEANNAEIWLQRVTQQYEASTLLPFDDSLDGSRGLATTSLSLATQELMSESPSPDLLTALAANPLATLYVLTNLDSLVRDFTRCYYQLPPSLSDPSAFHILTQSQNRQMIAAMRSISKVIKDQAYSTESPQYLLWRAIEFITCSIKVSLCKPDNLLIGGIVDNSLIAGLATATHLTLGSYTAVRRSATALLQHTSGEDAMLPILDDLTGTLLNIAGEDREFAFREAPWVTVTGYGILLTIWRVLRGAISDIRSNLESFNKLPKTSESCMLIFNSIMEPILHNTGNETADRDPRLWSRDRSAFASLLDESETLFIQLVQRVCKDRPVWGIGPSMATVLEEIVAASQTTAGAGLSILVE</sequence>
<dbReference type="GO" id="GO:0005634">
    <property type="term" value="C:nucleus"/>
    <property type="evidence" value="ECO:0007669"/>
    <property type="project" value="UniProtKB-SubCell"/>
</dbReference>
<evidence type="ECO:0000256" key="3">
    <source>
        <dbReference type="ARBA" id="ARBA00022737"/>
    </source>
</evidence>
<dbReference type="Pfam" id="PF04082">
    <property type="entry name" value="Fungal_trans"/>
    <property type="match status" value="1"/>
</dbReference>
<dbReference type="InterPro" id="IPR007219">
    <property type="entry name" value="XnlR_reg_dom"/>
</dbReference>
<dbReference type="GO" id="GO:0008270">
    <property type="term" value="F:zinc ion binding"/>
    <property type="evidence" value="ECO:0007669"/>
    <property type="project" value="UniProtKB-KW"/>
</dbReference>
<feature type="domain" description="Xylanolytic transcriptional activator regulatory" evidence="7">
    <location>
        <begin position="112"/>
        <end position="328"/>
    </location>
</feature>
<keyword evidence="2" id="KW-0479">Metal-binding</keyword>
<dbReference type="RefSeq" id="XP_046066344.1">
    <property type="nucleotide sequence ID" value="XM_046214593.1"/>
</dbReference>
<dbReference type="GO" id="GO:0000981">
    <property type="term" value="F:DNA-binding transcription factor activity, RNA polymerase II-specific"/>
    <property type="evidence" value="ECO:0007669"/>
    <property type="project" value="InterPro"/>
</dbReference>
<keyword evidence="4" id="KW-0863">Zinc-finger</keyword>
<keyword evidence="9" id="KW-1185">Reference proteome</keyword>
<protein>
    <submittedName>
        <fullName evidence="8">Fungal-specific transcription factor domain-containing protein</fullName>
    </submittedName>
</protein>
<accession>A0AAD4KJQ0</accession>
<dbReference type="PANTHER" id="PTHR40626">
    <property type="entry name" value="MIP31509P"/>
    <property type="match status" value="1"/>
</dbReference>
<proteinExistence type="predicted"/>
<dbReference type="InterPro" id="IPR051059">
    <property type="entry name" value="VerF-like"/>
</dbReference>
<dbReference type="Proteomes" id="UP001201262">
    <property type="component" value="Unassembled WGS sequence"/>
</dbReference>
<dbReference type="EMBL" id="JAJTJA010000014">
    <property type="protein sequence ID" value="KAH8690061.1"/>
    <property type="molecule type" value="Genomic_DNA"/>
</dbReference>
<comment type="subcellular location">
    <subcellularLocation>
        <location evidence="1">Nucleus</location>
    </subcellularLocation>
</comment>
<evidence type="ECO:0000259" key="7">
    <source>
        <dbReference type="Pfam" id="PF04082"/>
    </source>
</evidence>
<dbReference type="GO" id="GO:0006351">
    <property type="term" value="P:DNA-templated transcription"/>
    <property type="evidence" value="ECO:0007669"/>
    <property type="project" value="InterPro"/>
</dbReference>
<dbReference type="GeneID" id="70244880"/>
<evidence type="ECO:0000313" key="8">
    <source>
        <dbReference type="EMBL" id="KAH8690061.1"/>
    </source>
</evidence>
<evidence type="ECO:0000313" key="9">
    <source>
        <dbReference type="Proteomes" id="UP001201262"/>
    </source>
</evidence>
<reference evidence="8" key="1">
    <citation type="submission" date="2021-12" db="EMBL/GenBank/DDBJ databases">
        <title>Convergent genome expansion in fungi linked to evolution of root-endophyte symbiosis.</title>
        <authorList>
            <consortium name="DOE Joint Genome Institute"/>
            <person name="Ke Y.-H."/>
            <person name="Bonito G."/>
            <person name="Liao H.-L."/>
            <person name="Looney B."/>
            <person name="Rojas-Flechas A."/>
            <person name="Nash J."/>
            <person name="Hameed K."/>
            <person name="Schadt C."/>
            <person name="Martin F."/>
            <person name="Crous P.W."/>
            <person name="Miettinen O."/>
            <person name="Magnuson J.K."/>
            <person name="Labbe J."/>
            <person name="Jacobson D."/>
            <person name="Doktycz M.J."/>
            <person name="Veneault-Fourrey C."/>
            <person name="Kuo A."/>
            <person name="Mondo S."/>
            <person name="Calhoun S."/>
            <person name="Riley R."/>
            <person name="Ohm R."/>
            <person name="LaButti K."/>
            <person name="Andreopoulos B."/>
            <person name="Pangilinan J."/>
            <person name="Nolan M."/>
            <person name="Tritt A."/>
            <person name="Clum A."/>
            <person name="Lipzen A."/>
            <person name="Daum C."/>
            <person name="Barry K."/>
            <person name="Grigoriev I.V."/>
            <person name="Vilgalys R."/>
        </authorList>
    </citation>
    <scope>NUCLEOTIDE SEQUENCE</scope>
    <source>
        <strain evidence="8">PMI_201</strain>
    </source>
</reference>
<keyword evidence="6" id="KW-0539">Nucleus</keyword>
<keyword evidence="5" id="KW-0862">Zinc</keyword>
<name>A0AAD4KJQ0_9EURO</name>
<evidence type="ECO:0000256" key="2">
    <source>
        <dbReference type="ARBA" id="ARBA00022723"/>
    </source>
</evidence>
<dbReference type="PANTHER" id="PTHR40626:SF11">
    <property type="entry name" value="ZINC FINGER PROTEIN YPR022C"/>
    <property type="match status" value="1"/>
</dbReference>
<dbReference type="AlphaFoldDB" id="A0AAD4KJQ0"/>
<dbReference type="GO" id="GO:0000978">
    <property type="term" value="F:RNA polymerase II cis-regulatory region sequence-specific DNA binding"/>
    <property type="evidence" value="ECO:0007669"/>
    <property type="project" value="InterPro"/>
</dbReference>
<evidence type="ECO:0000256" key="4">
    <source>
        <dbReference type="ARBA" id="ARBA00022771"/>
    </source>
</evidence>
<evidence type="ECO:0000256" key="6">
    <source>
        <dbReference type="ARBA" id="ARBA00023242"/>
    </source>
</evidence>